<dbReference type="EMBL" id="NHYD01000012">
    <property type="protein sequence ID" value="PPQ95890.1"/>
    <property type="molecule type" value="Genomic_DNA"/>
</dbReference>
<protein>
    <submittedName>
        <fullName evidence="2">Uncharacterized protein</fullName>
    </submittedName>
</protein>
<dbReference type="AlphaFoldDB" id="A0A409XYN2"/>
<accession>A0A409XYN2</accession>
<feature type="compositionally biased region" description="Acidic residues" evidence="1">
    <location>
        <begin position="148"/>
        <end position="160"/>
    </location>
</feature>
<proteinExistence type="predicted"/>
<sequence length="252" mass="27234">MALAAKAHQQASISGLEDHIHKTEQECNAHAVCPDLQPRKVITKPKNMNGRVPPAKTAPPKPTGCATATKNDKMATKDGVVGKPVKKKPAMPKSWVVLSESEDSGPADCGEEMSATMPEDNTIMPCSESEQHTGDADYISNLEYQPDKEDEDESEYDLPDESSLNTSSDSAASGELNNFEMVDGMDSNTITTPCETMHKKLKAAYAHSNHAQPHNKLAKSTMAETVSVNEGPSKLPTKKRQVMSIDISTARL</sequence>
<dbReference type="Proteomes" id="UP000283269">
    <property type="component" value="Unassembled WGS sequence"/>
</dbReference>
<evidence type="ECO:0000256" key="1">
    <source>
        <dbReference type="SAM" id="MobiDB-lite"/>
    </source>
</evidence>
<evidence type="ECO:0000313" key="3">
    <source>
        <dbReference type="Proteomes" id="UP000283269"/>
    </source>
</evidence>
<evidence type="ECO:0000313" key="2">
    <source>
        <dbReference type="EMBL" id="PPQ95890.1"/>
    </source>
</evidence>
<comment type="caution">
    <text evidence="2">The sequence shown here is derived from an EMBL/GenBank/DDBJ whole genome shotgun (WGS) entry which is preliminary data.</text>
</comment>
<feature type="region of interest" description="Disordered" evidence="1">
    <location>
        <begin position="38"/>
        <end position="133"/>
    </location>
</feature>
<feature type="compositionally biased region" description="Acidic residues" evidence="1">
    <location>
        <begin position="100"/>
        <end position="111"/>
    </location>
</feature>
<dbReference type="InParanoid" id="A0A409XYN2"/>
<reference evidence="2 3" key="1">
    <citation type="journal article" date="2018" name="Evol. Lett.">
        <title>Horizontal gene cluster transfer increased hallucinogenic mushroom diversity.</title>
        <authorList>
            <person name="Reynolds H.T."/>
            <person name="Vijayakumar V."/>
            <person name="Gluck-Thaler E."/>
            <person name="Korotkin H.B."/>
            <person name="Matheny P.B."/>
            <person name="Slot J.C."/>
        </authorList>
    </citation>
    <scope>NUCLEOTIDE SEQUENCE [LARGE SCALE GENOMIC DNA]</scope>
    <source>
        <strain evidence="2 3">2631</strain>
    </source>
</reference>
<organism evidence="2 3">
    <name type="scientific">Psilocybe cyanescens</name>
    <dbReference type="NCBI Taxonomy" id="93625"/>
    <lineage>
        <taxon>Eukaryota</taxon>
        <taxon>Fungi</taxon>
        <taxon>Dikarya</taxon>
        <taxon>Basidiomycota</taxon>
        <taxon>Agaricomycotina</taxon>
        <taxon>Agaricomycetes</taxon>
        <taxon>Agaricomycetidae</taxon>
        <taxon>Agaricales</taxon>
        <taxon>Agaricineae</taxon>
        <taxon>Strophariaceae</taxon>
        <taxon>Psilocybe</taxon>
    </lineage>
</organism>
<feature type="region of interest" description="Disordered" evidence="1">
    <location>
        <begin position="146"/>
        <end position="179"/>
    </location>
</feature>
<name>A0A409XYN2_PSICY</name>
<keyword evidence="3" id="KW-1185">Reference proteome</keyword>
<gene>
    <name evidence="2" type="ORF">CVT25_000392</name>
</gene>
<feature type="compositionally biased region" description="Low complexity" evidence="1">
    <location>
        <begin position="162"/>
        <end position="173"/>
    </location>
</feature>